<dbReference type="Gramene" id="GBG83099">
    <property type="protein sequence ID" value="GBG83099"/>
    <property type="gene ID" value="CBR_g36717"/>
</dbReference>
<dbReference type="PANTHER" id="PTHR19446">
    <property type="entry name" value="REVERSE TRANSCRIPTASES"/>
    <property type="match status" value="1"/>
</dbReference>
<dbReference type="AlphaFoldDB" id="A0A388LLA4"/>
<sequence length="335" mass="38215">MSTAEWVDAGLRIVSLKLDSFSRISAFLGNKEEKKLRMRVEEAEGKLGDNLISDLCWSEKRTRRLQEWEEFQIKKEERRAKILEVKGIVTSDRLSKEAFKRLLPRNTAVRMRELKHPYLLGKPTAVDNKEMCSYAVDYFQDILTTRRPYDSLDDNMAEESPVWNNLDCSLPLEGRLLMDRPTTEEELTVTLKCMARGKAPGDDGLPVEFFAACWEVLVGDLVSLFNEIRDGGRLGKTMTRGIISLLFKKGDRSDTRNWRPISLLNVVYKLLAKLLANRLGHYSPGLVQRDQGAFVRGRSIFENVVTAIEALELIERDELDVTVLFFGPGKGLRQG</sequence>
<reference evidence="1 2" key="1">
    <citation type="journal article" date="2018" name="Cell">
        <title>The Chara Genome: Secondary Complexity and Implications for Plant Terrestrialization.</title>
        <authorList>
            <person name="Nishiyama T."/>
            <person name="Sakayama H."/>
            <person name="Vries J.D."/>
            <person name="Buschmann H."/>
            <person name="Saint-Marcoux D."/>
            <person name="Ullrich K.K."/>
            <person name="Haas F.B."/>
            <person name="Vanderstraeten L."/>
            <person name="Becker D."/>
            <person name="Lang D."/>
            <person name="Vosolsobe S."/>
            <person name="Rombauts S."/>
            <person name="Wilhelmsson P.K.I."/>
            <person name="Janitza P."/>
            <person name="Kern R."/>
            <person name="Heyl A."/>
            <person name="Rumpler F."/>
            <person name="Villalobos L.I.A.C."/>
            <person name="Clay J.M."/>
            <person name="Skokan R."/>
            <person name="Toyoda A."/>
            <person name="Suzuki Y."/>
            <person name="Kagoshima H."/>
            <person name="Schijlen E."/>
            <person name="Tajeshwar N."/>
            <person name="Catarino B."/>
            <person name="Hetherington A.J."/>
            <person name="Saltykova A."/>
            <person name="Bonnot C."/>
            <person name="Breuninger H."/>
            <person name="Symeonidi A."/>
            <person name="Radhakrishnan G.V."/>
            <person name="Van Nieuwerburgh F."/>
            <person name="Deforce D."/>
            <person name="Chang C."/>
            <person name="Karol K.G."/>
            <person name="Hedrich R."/>
            <person name="Ulvskov P."/>
            <person name="Glockner G."/>
            <person name="Delwiche C.F."/>
            <person name="Petrasek J."/>
            <person name="Van de Peer Y."/>
            <person name="Friml J."/>
            <person name="Beilby M."/>
            <person name="Dolan L."/>
            <person name="Kohara Y."/>
            <person name="Sugano S."/>
            <person name="Fujiyama A."/>
            <person name="Delaux P.-M."/>
            <person name="Quint M."/>
            <person name="TheiBen G."/>
            <person name="Hagemann M."/>
            <person name="Harholt J."/>
            <person name="Dunand C."/>
            <person name="Zachgo S."/>
            <person name="Langdale J."/>
            <person name="Maumus F."/>
            <person name="Straeten D.V.D."/>
            <person name="Gould S.B."/>
            <person name="Rensing S.A."/>
        </authorList>
    </citation>
    <scope>NUCLEOTIDE SEQUENCE [LARGE SCALE GENOMIC DNA]</scope>
    <source>
        <strain evidence="1 2">S276</strain>
    </source>
</reference>
<dbReference type="EMBL" id="BFEA01000428">
    <property type="protein sequence ID" value="GBG83099.1"/>
    <property type="molecule type" value="Genomic_DNA"/>
</dbReference>
<evidence type="ECO:0000313" key="1">
    <source>
        <dbReference type="EMBL" id="GBG83099.1"/>
    </source>
</evidence>
<keyword evidence="2" id="KW-1185">Reference proteome</keyword>
<accession>A0A388LLA4</accession>
<gene>
    <name evidence="1" type="ORF">CBR_g36717</name>
</gene>
<evidence type="ECO:0000313" key="2">
    <source>
        <dbReference type="Proteomes" id="UP000265515"/>
    </source>
</evidence>
<comment type="caution">
    <text evidence="1">The sequence shown here is derived from an EMBL/GenBank/DDBJ whole genome shotgun (WGS) entry which is preliminary data.</text>
</comment>
<dbReference type="Proteomes" id="UP000265515">
    <property type="component" value="Unassembled WGS sequence"/>
</dbReference>
<proteinExistence type="predicted"/>
<organism evidence="1 2">
    <name type="scientific">Chara braunii</name>
    <name type="common">Braun's stonewort</name>
    <dbReference type="NCBI Taxonomy" id="69332"/>
    <lineage>
        <taxon>Eukaryota</taxon>
        <taxon>Viridiplantae</taxon>
        <taxon>Streptophyta</taxon>
        <taxon>Charophyceae</taxon>
        <taxon>Charales</taxon>
        <taxon>Characeae</taxon>
        <taxon>Chara</taxon>
    </lineage>
</organism>
<dbReference type="STRING" id="69332.A0A388LLA4"/>
<name>A0A388LLA4_CHABU</name>
<dbReference type="OrthoDB" id="1938551at2759"/>
<protein>
    <submittedName>
        <fullName evidence="1">Uncharacterized protein</fullName>
    </submittedName>
</protein>